<evidence type="ECO:0000313" key="2">
    <source>
        <dbReference type="EMBL" id="EXC44573.1"/>
    </source>
</evidence>
<evidence type="ECO:0000256" key="1">
    <source>
        <dbReference type="SAM" id="Coils"/>
    </source>
</evidence>
<name>A0A009RTY9_ACIBA</name>
<keyword evidence="1" id="KW-0175">Coiled coil</keyword>
<sequence length="355" mass="40776">MLINEGEFNSMALDLSNLKNINIELHERDSEIKNLINRFGLLKSHYLSDLNRLEALKEAGNFIKSFESVDCPLCGGSDLKDCEDINTYSKIVEASQAEYQKIEFLKNDLDFSIAKLIEEQVELSEKLKKNAEQIELLEEKMNLNSPIKFEMMDQYTDALSVKVSLENSLKILDQIFSYEEKKRQMTDKPKEEPNKGLELQPEIDRTDIFAKKVGSILVNWGVISDKDISFDHAKNDLMIDGKPRTSRGKGMRSITHAAFTVGLQEYCKEHRLPHPGFIILDSPLLAYREPESDDEALVLNGVNNKFYDYLKKFSDRQVIIIENNDPPKEIIDMPYTHYFSKSTIGRYGLFPSVDN</sequence>
<dbReference type="EMBL" id="JEXJ01000159">
    <property type="protein sequence ID" value="EXC44573.1"/>
    <property type="molecule type" value="Genomic_DNA"/>
</dbReference>
<gene>
    <name evidence="2" type="ORF">J529_4050</name>
</gene>
<protein>
    <submittedName>
        <fullName evidence="2">ATPase domain protein</fullName>
    </submittedName>
</protein>
<dbReference type="AlphaFoldDB" id="A0A009RTY9"/>
<reference evidence="2 3" key="1">
    <citation type="submission" date="2014-02" db="EMBL/GenBank/DDBJ databases">
        <title>Comparative genomics and transcriptomics to identify genetic mechanisms underlying the emergence of carbapenem resistant Acinetobacter baumannii (CRAb).</title>
        <authorList>
            <person name="Harris A.D."/>
            <person name="Johnson K.J."/>
            <person name="George J."/>
            <person name="Shefchek K."/>
            <person name="Daugherty S.C."/>
            <person name="Parankush S."/>
            <person name="Sadzewicz L."/>
            <person name="Tallon L."/>
            <person name="Sengamalay N."/>
            <person name="Hazen T.H."/>
            <person name="Rasko D.A."/>
        </authorList>
    </citation>
    <scope>NUCLEOTIDE SEQUENCE [LARGE SCALE GENOMIC DNA]</scope>
    <source>
        <strain evidence="2 3">99063</strain>
    </source>
</reference>
<organism evidence="2 3">
    <name type="scientific">Acinetobacter baumannii 99063</name>
    <dbReference type="NCBI Taxonomy" id="1310630"/>
    <lineage>
        <taxon>Bacteria</taxon>
        <taxon>Pseudomonadati</taxon>
        <taxon>Pseudomonadota</taxon>
        <taxon>Gammaproteobacteria</taxon>
        <taxon>Moraxellales</taxon>
        <taxon>Moraxellaceae</taxon>
        <taxon>Acinetobacter</taxon>
        <taxon>Acinetobacter calcoaceticus/baumannii complex</taxon>
    </lineage>
</organism>
<feature type="coiled-coil region" evidence="1">
    <location>
        <begin position="113"/>
        <end position="144"/>
    </location>
</feature>
<dbReference type="PATRIC" id="fig|1310630.3.peg.3860"/>
<comment type="caution">
    <text evidence="2">The sequence shown here is derived from an EMBL/GenBank/DDBJ whole genome shotgun (WGS) entry which is preliminary data.</text>
</comment>
<accession>A0A009RTY9</accession>
<proteinExistence type="predicted"/>
<dbReference type="Proteomes" id="UP000020735">
    <property type="component" value="Unassembled WGS sequence"/>
</dbReference>
<evidence type="ECO:0000313" key="3">
    <source>
        <dbReference type="Proteomes" id="UP000020735"/>
    </source>
</evidence>